<dbReference type="EMBL" id="CAJNOR010006888">
    <property type="protein sequence ID" value="CAF1605900.1"/>
    <property type="molecule type" value="Genomic_DNA"/>
</dbReference>
<evidence type="ECO:0000313" key="3">
    <source>
        <dbReference type="EMBL" id="CAF1605900.1"/>
    </source>
</evidence>
<sequence length="461" mass="51783">MTWLDVGGRITASWHWSRKKIVELNRFESVESHTDAFALRTEILATRLYLALLTVVVVIIVFHLSLDVQTWTVAVPHPSQATYEYLEAQYSSTLKCSCEQISIPFRKFMTISVTYHPVCSSSFVSDRWVDMLFSPDQGDYYPVDFRASASGQFQVLQSLCGLANASIADELDTLLDDTALLSDQLINAQNLEVQGSVSSLFFRTSTENKFLRTLRLIRGTTAANNLQSAFQIPATLVLEKLSPDEVDIAVSANGLKNQNGTKLCLCHSQATCSINTSGFFSAVGEDMYGILYIPETRVLAFVPGFVVGCFALESLLQARLICLFNQMCVDIVQSFFVSTNTNFVSLDSTKTRFDPESTTVEMLVNELFVEQWLTRISFSQYYAQCAPISCLYSYSKRNDILYVTTTVLGLYGGLTVVLRLIVPRLVKCVRDRRRTPITTAETIPINDERRKYLSGVFYNRS</sequence>
<organism evidence="2 5">
    <name type="scientific">Adineta ricciae</name>
    <name type="common">Rotifer</name>
    <dbReference type="NCBI Taxonomy" id="249248"/>
    <lineage>
        <taxon>Eukaryota</taxon>
        <taxon>Metazoa</taxon>
        <taxon>Spiralia</taxon>
        <taxon>Gnathifera</taxon>
        <taxon>Rotifera</taxon>
        <taxon>Eurotatoria</taxon>
        <taxon>Bdelloidea</taxon>
        <taxon>Adinetida</taxon>
        <taxon>Adinetidae</taxon>
        <taxon>Adineta</taxon>
    </lineage>
</organism>
<name>A0A815MXG3_ADIRI</name>
<reference evidence="2" key="1">
    <citation type="submission" date="2021-02" db="EMBL/GenBank/DDBJ databases">
        <authorList>
            <person name="Nowell W R."/>
        </authorList>
    </citation>
    <scope>NUCLEOTIDE SEQUENCE</scope>
</reference>
<dbReference type="Proteomes" id="UP000663828">
    <property type="component" value="Unassembled WGS sequence"/>
</dbReference>
<evidence type="ECO:0000313" key="5">
    <source>
        <dbReference type="Proteomes" id="UP000663852"/>
    </source>
</evidence>
<proteinExistence type="predicted"/>
<gene>
    <name evidence="2" type="ORF">EDS130_LOCUS38091</name>
    <name evidence="3" type="ORF">XAT740_LOCUS48279</name>
</gene>
<keyword evidence="1" id="KW-0472">Membrane</keyword>
<dbReference type="OrthoDB" id="10054072at2759"/>
<evidence type="ECO:0000313" key="4">
    <source>
        <dbReference type="Proteomes" id="UP000663828"/>
    </source>
</evidence>
<protein>
    <submittedName>
        <fullName evidence="2">Uncharacterized protein</fullName>
    </submittedName>
</protein>
<comment type="caution">
    <text evidence="2">The sequence shown here is derived from an EMBL/GenBank/DDBJ whole genome shotgun (WGS) entry which is preliminary data.</text>
</comment>
<feature type="transmembrane region" description="Helical" evidence="1">
    <location>
        <begin position="400"/>
        <end position="422"/>
    </location>
</feature>
<dbReference type="AlphaFoldDB" id="A0A815MXG3"/>
<keyword evidence="1" id="KW-1133">Transmembrane helix</keyword>
<keyword evidence="1" id="KW-0812">Transmembrane</keyword>
<evidence type="ECO:0000313" key="2">
    <source>
        <dbReference type="EMBL" id="CAF1429312.1"/>
    </source>
</evidence>
<keyword evidence="4" id="KW-1185">Reference proteome</keyword>
<dbReference type="EMBL" id="CAJNOJ010000390">
    <property type="protein sequence ID" value="CAF1429312.1"/>
    <property type="molecule type" value="Genomic_DNA"/>
</dbReference>
<evidence type="ECO:0000256" key="1">
    <source>
        <dbReference type="SAM" id="Phobius"/>
    </source>
</evidence>
<accession>A0A815MXG3</accession>
<dbReference type="Proteomes" id="UP000663852">
    <property type="component" value="Unassembled WGS sequence"/>
</dbReference>
<feature type="transmembrane region" description="Helical" evidence="1">
    <location>
        <begin position="48"/>
        <end position="66"/>
    </location>
</feature>